<proteinExistence type="predicted"/>
<accession>A0AAV4LYG8</accession>
<keyword evidence="3" id="KW-1185">Reference proteome</keyword>
<dbReference type="GeneID" id="94196131"/>
<dbReference type="RefSeq" id="XP_067716719.1">
    <property type="nucleotide sequence ID" value="XM_067860618.1"/>
</dbReference>
<gene>
    <name evidence="2" type="ORF">BcabD6B2_40850</name>
</gene>
<dbReference type="EMBL" id="BPLF01000003">
    <property type="protein sequence ID" value="GIX64650.1"/>
    <property type="molecule type" value="Genomic_DNA"/>
</dbReference>
<name>A0AAV4LYG8_BABCB</name>
<evidence type="ECO:0000256" key="1">
    <source>
        <dbReference type="SAM" id="MobiDB-lite"/>
    </source>
</evidence>
<keyword evidence="2" id="KW-0378">Hydrolase</keyword>
<feature type="compositionally biased region" description="Basic and acidic residues" evidence="1">
    <location>
        <begin position="337"/>
        <end position="346"/>
    </location>
</feature>
<feature type="region of interest" description="Disordered" evidence="1">
    <location>
        <begin position="308"/>
        <end position="346"/>
    </location>
</feature>
<organism evidence="2 3">
    <name type="scientific">Babesia caballi</name>
    <dbReference type="NCBI Taxonomy" id="5871"/>
    <lineage>
        <taxon>Eukaryota</taxon>
        <taxon>Sar</taxon>
        <taxon>Alveolata</taxon>
        <taxon>Apicomplexa</taxon>
        <taxon>Aconoidasida</taxon>
        <taxon>Piroplasmida</taxon>
        <taxon>Babesiidae</taxon>
        <taxon>Babesia</taxon>
    </lineage>
</organism>
<feature type="compositionally biased region" description="Polar residues" evidence="1">
    <location>
        <begin position="316"/>
        <end position="327"/>
    </location>
</feature>
<reference evidence="2 3" key="1">
    <citation type="submission" date="2021-06" db="EMBL/GenBank/DDBJ databases">
        <title>Genome sequence of Babesia caballi.</title>
        <authorList>
            <person name="Yamagishi J."/>
            <person name="Kidaka T."/>
            <person name="Ochi A."/>
        </authorList>
    </citation>
    <scope>NUCLEOTIDE SEQUENCE [LARGE SCALE GENOMIC DNA]</scope>
    <source>
        <strain evidence="2">USDA-D6B2</strain>
    </source>
</reference>
<dbReference type="Proteomes" id="UP001497744">
    <property type="component" value="Unassembled WGS sequence"/>
</dbReference>
<sequence length="346" mass="36509">MNSPYPMEKAEASSVPSVTQTVWRGDISAPAQPETTANMSGRLLVISGKGGGRASETEQQRSVVENVVAQKAEYQTRDARPNHKRCDLDQVLLVKVSKEARAATLAALVGVQIQAASGRGAGRLLAHGGPKGVEVHQHGPICRNLDGHLLHLERGAVPGGDGHVQDAAGAESVEQGEQPAEKEGAVAVNHVAVQRVANVAASDEADGVAQQVEKRNAASALEVQRANAALGSPRLDVAVERDGHALGRREDNLLQERRGGLRDILVVVFRLAEGVEALGGLREHAVPALVGCVGGRHSLERLAINSKMHAEPQLRTGPSSRQRQSAGSWARASPEATRAHTDARII</sequence>
<evidence type="ECO:0000313" key="3">
    <source>
        <dbReference type="Proteomes" id="UP001497744"/>
    </source>
</evidence>
<dbReference type="GO" id="GO:0016787">
    <property type="term" value="F:hydrolase activity"/>
    <property type="evidence" value="ECO:0007669"/>
    <property type="project" value="UniProtKB-KW"/>
</dbReference>
<dbReference type="AlphaFoldDB" id="A0AAV4LYG8"/>
<evidence type="ECO:0000313" key="2">
    <source>
        <dbReference type="EMBL" id="GIX64650.1"/>
    </source>
</evidence>
<comment type="caution">
    <text evidence="2">The sequence shown here is derived from an EMBL/GenBank/DDBJ whole genome shotgun (WGS) entry which is preliminary data.</text>
</comment>
<protein>
    <submittedName>
        <fullName evidence="2">Hydrolase</fullName>
    </submittedName>
</protein>